<feature type="compositionally biased region" description="Pro residues" evidence="1">
    <location>
        <begin position="40"/>
        <end position="60"/>
    </location>
</feature>
<dbReference type="Proteomes" id="UP000095767">
    <property type="component" value="Unassembled WGS sequence"/>
</dbReference>
<feature type="signal peptide" evidence="2">
    <location>
        <begin position="1"/>
        <end position="26"/>
    </location>
</feature>
<comment type="caution">
    <text evidence="3">The sequence shown here is derived from an EMBL/GenBank/DDBJ whole genome shotgun (WGS) entry which is preliminary data.</text>
</comment>
<evidence type="ECO:0000256" key="1">
    <source>
        <dbReference type="SAM" id="MobiDB-lite"/>
    </source>
</evidence>
<evidence type="ECO:0000313" key="4">
    <source>
        <dbReference type="Proteomes" id="UP000095767"/>
    </source>
</evidence>
<dbReference type="STRING" id="888268.A0A1E5WDJ3"/>
<feature type="chain" id="PRO_5009189179" evidence="2">
    <location>
        <begin position="27"/>
        <end position="60"/>
    </location>
</feature>
<proteinExistence type="predicted"/>
<name>A0A1E5WDJ3_9POAL</name>
<dbReference type="EMBL" id="LWDX02011928">
    <property type="protein sequence ID" value="OEL35477.1"/>
    <property type="molecule type" value="Genomic_DNA"/>
</dbReference>
<dbReference type="AlphaFoldDB" id="A0A1E5WDJ3"/>
<evidence type="ECO:0000256" key="2">
    <source>
        <dbReference type="SAM" id="SignalP"/>
    </source>
</evidence>
<organism evidence="3 4">
    <name type="scientific">Dichanthelium oligosanthes</name>
    <dbReference type="NCBI Taxonomy" id="888268"/>
    <lineage>
        <taxon>Eukaryota</taxon>
        <taxon>Viridiplantae</taxon>
        <taxon>Streptophyta</taxon>
        <taxon>Embryophyta</taxon>
        <taxon>Tracheophyta</taxon>
        <taxon>Spermatophyta</taxon>
        <taxon>Magnoliopsida</taxon>
        <taxon>Liliopsida</taxon>
        <taxon>Poales</taxon>
        <taxon>Poaceae</taxon>
        <taxon>PACMAD clade</taxon>
        <taxon>Panicoideae</taxon>
        <taxon>Panicodae</taxon>
        <taxon>Paniceae</taxon>
        <taxon>Dichantheliinae</taxon>
        <taxon>Dichanthelium</taxon>
    </lineage>
</organism>
<accession>A0A1E5WDJ3</accession>
<sequence length="60" mass="6589">MVSKKAMSSLVFLVALLLSCSSMSSAARYLEETKPEEYPPHPTVPEIPKPELPPHPTVPE</sequence>
<feature type="region of interest" description="Disordered" evidence="1">
    <location>
        <begin position="31"/>
        <end position="60"/>
    </location>
</feature>
<protein>
    <submittedName>
        <fullName evidence="3">Uncharacterized protein</fullName>
    </submittedName>
</protein>
<keyword evidence="2" id="KW-0732">Signal</keyword>
<reference evidence="3 4" key="1">
    <citation type="submission" date="2016-09" db="EMBL/GenBank/DDBJ databases">
        <title>The draft genome of Dichanthelium oligosanthes: A C3 panicoid grass species.</title>
        <authorList>
            <person name="Studer A.J."/>
            <person name="Schnable J.C."/>
            <person name="Brutnell T.P."/>
        </authorList>
    </citation>
    <scope>NUCLEOTIDE SEQUENCE [LARGE SCALE GENOMIC DNA]</scope>
    <source>
        <strain evidence="4">cv. Kellogg 1175</strain>
        <tissue evidence="3">Leaf</tissue>
    </source>
</reference>
<evidence type="ECO:0000313" key="3">
    <source>
        <dbReference type="EMBL" id="OEL35477.1"/>
    </source>
</evidence>
<feature type="non-terminal residue" evidence="3">
    <location>
        <position position="60"/>
    </location>
</feature>
<dbReference type="PROSITE" id="PS51257">
    <property type="entry name" value="PROKAR_LIPOPROTEIN"/>
    <property type="match status" value="1"/>
</dbReference>
<keyword evidence="4" id="KW-1185">Reference proteome</keyword>
<gene>
    <name evidence="3" type="ORF">BAE44_0003504</name>
</gene>